<dbReference type="PROSITE" id="PS51746">
    <property type="entry name" value="PPM_2"/>
    <property type="match status" value="1"/>
</dbReference>
<dbReference type="Proteomes" id="UP000018320">
    <property type="component" value="Unassembled WGS sequence"/>
</dbReference>
<organism evidence="6 7">
    <name type="scientific">Giardia intestinalis</name>
    <name type="common">Giardia lamblia</name>
    <dbReference type="NCBI Taxonomy" id="5741"/>
    <lineage>
        <taxon>Eukaryota</taxon>
        <taxon>Metamonada</taxon>
        <taxon>Diplomonadida</taxon>
        <taxon>Hexamitidae</taxon>
        <taxon>Giardiinae</taxon>
        <taxon>Giardia</taxon>
    </lineage>
</organism>
<reference evidence="7" key="1">
    <citation type="submission" date="2012-02" db="EMBL/GenBank/DDBJ databases">
        <title>Genome sequencing of Giardia lamblia Genotypes A2 and B isolates (DH and GS) and comparative analysis with the genomes of Genotypes A1 and E (WB and Pig).</title>
        <authorList>
            <person name="Adam R."/>
            <person name="Dahlstrom E."/>
            <person name="Martens C."/>
            <person name="Bruno D."/>
            <person name="Barbian K."/>
            <person name="Porcella S.F."/>
            <person name="Nash T."/>
        </authorList>
    </citation>
    <scope>NUCLEOTIDE SEQUENCE</scope>
    <source>
        <strain evidence="7">DH</strain>
    </source>
</reference>
<keyword evidence="1" id="KW-0479">Metal-binding</keyword>
<dbReference type="InterPro" id="IPR015655">
    <property type="entry name" value="PP2C"/>
</dbReference>
<keyword evidence="2 4" id="KW-0378">Hydrolase</keyword>
<reference evidence="6 7" key="2">
    <citation type="journal article" date="2013" name="Genome Biol. Evol.">
        <title>Genome sequencing of Giardia lamblia genotypes A2 and B isolates (DH and GS) and comparative analysis with the genomes of genotypes A1 and E (WB and Pig).</title>
        <authorList>
            <person name="Adam R.D."/>
            <person name="Dahlstrom E.W."/>
            <person name="Martens C.A."/>
            <person name="Bruno D.P."/>
            <person name="Barbian K.D."/>
            <person name="Ricklefs S.M."/>
            <person name="Hernandez M.M."/>
            <person name="Narla N.P."/>
            <person name="Patel R.B."/>
            <person name="Porcella S.F."/>
            <person name="Nash T.E."/>
        </authorList>
    </citation>
    <scope>NUCLEOTIDE SEQUENCE [LARGE SCALE GENOMIC DNA]</scope>
    <source>
        <strain evidence="6 7">DH</strain>
    </source>
</reference>
<proteinExistence type="inferred from homology"/>
<comment type="caution">
    <text evidence="6">The sequence shown here is derived from an EMBL/GenBank/DDBJ whole genome shotgun (WGS) entry which is preliminary data.</text>
</comment>
<dbReference type="Pfam" id="PF00481">
    <property type="entry name" value="PP2C"/>
    <property type="match status" value="2"/>
</dbReference>
<dbReference type="InterPro" id="IPR032675">
    <property type="entry name" value="LRR_dom_sf"/>
</dbReference>
<dbReference type="PANTHER" id="PTHR47992">
    <property type="entry name" value="PROTEIN PHOSPHATASE"/>
    <property type="match status" value="1"/>
</dbReference>
<dbReference type="EMBL" id="AHGT01000081">
    <property type="protein sequence ID" value="ESU35476.1"/>
    <property type="molecule type" value="Genomic_DNA"/>
</dbReference>
<gene>
    <name evidence="6" type="ORF">DHA2_9293</name>
</gene>
<dbReference type="SMART" id="SM00332">
    <property type="entry name" value="PP2Cc"/>
    <property type="match status" value="1"/>
</dbReference>
<sequence length="811" mass="89618">MGAGCSMGHKSIYEQNFSRFMDSFRTKYKAEGGPLTRELTRGDEFSRQNILLFQQAHNESDHESYGGIPGVTTKASSPIFQTPKTQADYREMMSHYARHRSNKALLDLIVITPVSQEFLISLLGALETTDVAVSLNITQQKFDIMVVNAFLAMLSTNKFLECLTLNNCGLTVSSSKVVASAFRAMAANRLAALSTRSTKSARRPLDVSLPEMPLMTTLVPYTVHPSLKYLDLSYNQLNDDGVILFIEALQHCKEIEYLSLAATGCRDGGVTALCEYLPYLKHLACIDLSKNPGITSSSVNTFVHAFKTNQTVRQLNLHMCNVGENGQYLVSYYLSRNQIMREALDDLIDNALARINNVLDGDNTRNNITSAGHPPSSLPDELVIYQEKPQIFQGTNQIAQENILRRLQNTKASMQDVILTEICRILANPPPKTSTSSLKSCSELGLGDPERPLDAVLHGFSISQSETIGRRTEMEDVTMIIKDFASYRRGRSSYRGAKCHESGHKEILLGIFDGHGGTECSSMVGDLFPVAFADALNSVLYAAQLNHAYDLPDAVWEPLFVGVFLRLDDTLRLKNIQSGSTAAICFILDNLVVSANCGDSRTVLTRDEAMIKSFGCDSMLYKVEGPTRSLRINEISSGSLLQLEQSQTAQLSGHAIINSARYFMSPEEASEEALVSAKRRGKRVEGLSLRLSKDHKPDDPTETRRIEASGGYVHGGRVMGTLSVCRSFGDFVYKPSISVVPFVSVYHFRTYDAWIVIACDGCWDSISDIDAAMLLSTCLSSQAGALKLRDEAYRLNSQDNISVITVRLYLE</sequence>
<dbReference type="SUPFAM" id="SSF52047">
    <property type="entry name" value="RNI-like"/>
    <property type="match status" value="1"/>
</dbReference>
<dbReference type="SMART" id="SM00368">
    <property type="entry name" value="LRR_RI"/>
    <property type="match status" value="3"/>
</dbReference>
<dbReference type="AlphaFoldDB" id="V6T9D7"/>
<dbReference type="Gene3D" id="3.60.40.10">
    <property type="entry name" value="PPM-type phosphatase domain"/>
    <property type="match status" value="1"/>
</dbReference>
<accession>V6T9D7</accession>
<evidence type="ECO:0000313" key="6">
    <source>
        <dbReference type="EMBL" id="ESU35476.1"/>
    </source>
</evidence>
<dbReference type="SUPFAM" id="SSF81606">
    <property type="entry name" value="PP2C-like"/>
    <property type="match status" value="1"/>
</dbReference>
<evidence type="ECO:0000256" key="1">
    <source>
        <dbReference type="ARBA" id="ARBA00022723"/>
    </source>
</evidence>
<feature type="domain" description="PPM-type phosphatase" evidence="5">
    <location>
        <begin position="461"/>
        <end position="808"/>
    </location>
</feature>
<dbReference type="Gene3D" id="3.80.10.10">
    <property type="entry name" value="Ribonuclease Inhibitor"/>
    <property type="match status" value="1"/>
</dbReference>
<comment type="similarity">
    <text evidence="4">Belongs to the PP2C family.</text>
</comment>
<dbReference type="VEuPathDB" id="GiardiaDB:GL50803_009293"/>
<dbReference type="VEuPathDB" id="GiardiaDB:DHA2_9293"/>
<dbReference type="InterPro" id="IPR036457">
    <property type="entry name" value="PPM-type-like_dom_sf"/>
</dbReference>
<protein>
    <submittedName>
        <fullName evidence="6">Protein phosphatase 2C</fullName>
    </submittedName>
</protein>
<evidence type="ECO:0000256" key="4">
    <source>
        <dbReference type="RuleBase" id="RU003465"/>
    </source>
</evidence>
<dbReference type="InterPro" id="IPR000222">
    <property type="entry name" value="PP2C_BS"/>
</dbReference>
<dbReference type="PROSITE" id="PS01032">
    <property type="entry name" value="PPM_1"/>
    <property type="match status" value="1"/>
</dbReference>
<dbReference type="CDD" id="cd00143">
    <property type="entry name" value="PP2Cc"/>
    <property type="match status" value="1"/>
</dbReference>
<dbReference type="GO" id="GO:0046872">
    <property type="term" value="F:metal ion binding"/>
    <property type="evidence" value="ECO:0007669"/>
    <property type="project" value="UniProtKB-KW"/>
</dbReference>
<evidence type="ECO:0000256" key="2">
    <source>
        <dbReference type="ARBA" id="ARBA00022801"/>
    </source>
</evidence>
<dbReference type="GO" id="GO:0004722">
    <property type="term" value="F:protein serine/threonine phosphatase activity"/>
    <property type="evidence" value="ECO:0007669"/>
    <property type="project" value="InterPro"/>
</dbReference>
<keyword evidence="3 4" id="KW-0904">Protein phosphatase</keyword>
<dbReference type="InterPro" id="IPR001932">
    <property type="entry name" value="PPM-type_phosphatase-like_dom"/>
</dbReference>
<dbReference type="VEuPathDB" id="GiardiaDB:QR46_2070"/>
<name>V6T9D7_GIAIN</name>
<evidence type="ECO:0000259" key="5">
    <source>
        <dbReference type="PROSITE" id="PS51746"/>
    </source>
</evidence>
<evidence type="ECO:0000313" key="7">
    <source>
        <dbReference type="Proteomes" id="UP000018320"/>
    </source>
</evidence>
<evidence type="ECO:0000256" key="3">
    <source>
        <dbReference type="ARBA" id="ARBA00022912"/>
    </source>
</evidence>